<reference evidence="2 3" key="1">
    <citation type="submission" date="2017-02" db="EMBL/GenBank/DDBJ databases">
        <authorList>
            <person name="Peterson S.W."/>
        </authorList>
    </citation>
    <scope>NUCLEOTIDE SEQUENCE [LARGE SCALE GENOMIC DNA]</scope>
    <source>
        <strain evidence="2">Psychrobacter_piechaudii</strain>
    </source>
</reference>
<evidence type="ECO:0000256" key="1">
    <source>
        <dbReference type="SAM" id="SignalP"/>
    </source>
</evidence>
<dbReference type="EMBL" id="FUGE01000239">
    <property type="protein sequence ID" value="SJM73022.1"/>
    <property type="molecule type" value="Genomic_DNA"/>
</dbReference>
<keyword evidence="1" id="KW-0732">Signal</keyword>
<dbReference type="Proteomes" id="UP000188357">
    <property type="component" value="Unassembled WGS sequence"/>
</dbReference>
<accession>A0A1R4GYZ7</accession>
<organism evidence="2 3">
    <name type="scientific">Psychrobacter piechaudii</name>
    <dbReference type="NCBI Taxonomy" id="1945521"/>
    <lineage>
        <taxon>Bacteria</taxon>
        <taxon>Pseudomonadati</taxon>
        <taxon>Pseudomonadota</taxon>
        <taxon>Gammaproteobacteria</taxon>
        <taxon>Moraxellales</taxon>
        <taxon>Moraxellaceae</taxon>
        <taxon>Psychrobacter</taxon>
    </lineage>
</organism>
<evidence type="ECO:0008006" key="4">
    <source>
        <dbReference type="Google" id="ProtNLM"/>
    </source>
</evidence>
<sequence>MKKKFLLSTLILSKLSISGCNSALMAIDEAHREYATEREKQPAIDKYIALKDKYQSSGKLSADEHMVMAELL</sequence>
<evidence type="ECO:0000313" key="3">
    <source>
        <dbReference type="Proteomes" id="UP000188357"/>
    </source>
</evidence>
<keyword evidence="3" id="KW-1185">Reference proteome</keyword>
<name>A0A1R4GYZ7_9GAMM</name>
<dbReference type="AlphaFoldDB" id="A0A1R4GYZ7"/>
<feature type="signal peptide" evidence="1">
    <location>
        <begin position="1"/>
        <end position="25"/>
    </location>
</feature>
<dbReference type="RefSeq" id="WP_077451949.1">
    <property type="nucleotide sequence ID" value="NZ_FUGE01000239.1"/>
</dbReference>
<feature type="chain" id="PRO_5013317729" description="Lipoprotein" evidence="1">
    <location>
        <begin position="26"/>
        <end position="72"/>
    </location>
</feature>
<gene>
    <name evidence="2" type="ORF">A1232T_02223</name>
</gene>
<evidence type="ECO:0000313" key="2">
    <source>
        <dbReference type="EMBL" id="SJM73022.1"/>
    </source>
</evidence>
<proteinExistence type="predicted"/>
<protein>
    <recommendedName>
        <fullName evidence="4">Lipoprotein</fullName>
    </recommendedName>
</protein>
<dbReference type="STRING" id="1945521.A1232T_02223"/>